<proteinExistence type="predicted"/>
<feature type="non-terminal residue" evidence="1">
    <location>
        <position position="173"/>
    </location>
</feature>
<dbReference type="Proteomes" id="UP000053820">
    <property type="component" value="Unassembled WGS sequence"/>
</dbReference>
<accession>A0A0C9VRI6</accession>
<sequence>TRWNPIVSWQKQKQEKENKFLQATQAELDEHVRALRLIGLLTRMRVETLTDGQQANRDRGAFPGNVSHTHICVKFSVCVLSGRLLCLSCSLSGCRDEMYQDLLTKYAIIEDKQRAVIANIVEKQKALVTLAVRRHQQVIELGQEVEDGQLEGMSQVKQACKDFVEIKDTLLSI</sequence>
<evidence type="ECO:0000313" key="2">
    <source>
        <dbReference type="Proteomes" id="UP000053820"/>
    </source>
</evidence>
<dbReference type="EMBL" id="KN839872">
    <property type="protein sequence ID" value="KIJ60445.1"/>
    <property type="molecule type" value="Genomic_DNA"/>
</dbReference>
<keyword evidence="2" id="KW-1185">Reference proteome</keyword>
<dbReference type="AlphaFoldDB" id="A0A0C9VRI6"/>
<reference evidence="1 2" key="1">
    <citation type="submission" date="2014-04" db="EMBL/GenBank/DDBJ databases">
        <title>Evolutionary Origins and Diversification of the Mycorrhizal Mutualists.</title>
        <authorList>
            <consortium name="DOE Joint Genome Institute"/>
            <consortium name="Mycorrhizal Genomics Consortium"/>
            <person name="Kohler A."/>
            <person name="Kuo A."/>
            <person name="Nagy L.G."/>
            <person name="Floudas D."/>
            <person name="Copeland A."/>
            <person name="Barry K.W."/>
            <person name="Cichocki N."/>
            <person name="Veneault-Fourrey C."/>
            <person name="LaButti K."/>
            <person name="Lindquist E.A."/>
            <person name="Lipzen A."/>
            <person name="Lundell T."/>
            <person name="Morin E."/>
            <person name="Murat C."/>
            <person name="Riley R."/>
            <person name="Ohm R."/>
            <person name="Sun H."/>
            <person name="Tunlid A."/>
            <person name="Henrissat B."/>
            <person name="Grigoriev I.V."/>
            <person name="Hibbett D.S."/>
            <person name="Martin F."/>
        </authorList>
    </citation>
    <scope>NUCLEOTIDE SEQUENCE [LARGE SCALE GENOMIC DNA]</scope>
    <source>
        <strain evidence="1 2">MD-312</strain>
    </source>
</reference>
<dbReference type="OrthoDB" id="3235454at2759"/>
<dbReference type="HOGENOM" id="CLU_1551289_0_0_1"/>
<name>A0A0C9VRI6_9AGAM</name>
<evidence type="ECO:0000313" key="1">
    <source>
        <dbReference type="EMBL" id="KIJ60445.1"/>
    </source>
</evidence>
<gene>
    <name evidence="1" type="ORF">HYDPIDRAFT_117151</name>
</gene>
<protein>
    <submittedName>
        <fullName evidence="1">Uncharacterized protein</fullName>
    </submittedName>
</protein>
<organism evidence="1 2">
    <name type="scientific">Hydnomerulius pinastri MD-312</name>
    <dbReference type="NCBI Taxonomy" id="994086"/>
    <lineage>
        <taxon>Eukaryota</taxon>
        <taxon>Fungi</taxon>
        <taxon>Dikarya</taxon>
        <taxon>Basidiomycota</taxon>
        <taxon>Agaricomycotina</taxon>
        <taxon>Agaricomycetes</taxon>
        <taxon>Agaricomycetidae</taxon>
        <taxon>Boletales</taxon>
        <taxon>Boletales incertae sedis</taxon>
        <taxon>Leucogyrophana</taxon>
    </lineage>
</organism>